<feature type="zinc finger region" description="TRAF-type" evidence="4">
    <location>
        <begin position="182"/>
        <end position="232"/>
    </location>
</feature>
<dbReference type="PANTHER" id="PTHR10131:SF148">
    <property type="entry name" value="TNF RECEPTOR-ASSOCIATED FACTOR"/>
    <property type="match status" value="1"/>
</dbReference>
<feature type="domain" description="TRAF-type" evidence="6">
    <location>
        <begin position="129"/>
        <end position="175"/>
    </location>
</feature>
<dbReference type="FunFam" id="3.30.40.10:FF:000179">
    <property type="entry name" value="TNF receptor-associated factor"/>
    <property type="match status" value="1"/>
</dbReference>
<dbReference type="GO" id="GO:0043122">
    <property type="term" value="P:regulation of canonical NF-kappaB signal transduction"/>
    <property type="evidence" value="ECO:0007669"/>
    <property type="project" value="TreeGrafter"/>
</dbReference>
<protein>
    <submittedName>
        <fullName evidence="7">TNF receptor-associated factor 6-B</fullName>
    </submittedName>
</protein>
<evidence type="ECO:0000259" key="6">
    <source>
        <dbReference type="PROSITE" id="PS50145"/>
    </source>
</evidence>
<dbReference type="PROSITE" id="PS50089">
    <property type="entry name" value="ZF_RING_2"/>
    <property type="match status" value="1"/>
</dbReference>
<dbReference type="InterPro" id="IPR017907">
    <property type="entry name" value="Znf_RING_CS"/>
</dbReference>
<dbReference type="Gene3D" id="3.30.40.10">
    <property type="entry name" value="Zinc/RING finger domain, C3HC4 (zinc finger)"/>
    <property type="match status" value="2"/>
</dbReference>
<gene>
    <name evidence="7" type="ORF">KP79_PYT06117</name>
</gene>
<keyword evidence="8" id="KW-1185">Reference proteome</keyword>
<dbReference type="Proteomes" id="UP000242188">
    <property type="component" value="Unassembled WGS sequence"/>
</dbReference>
<keyword evidence="1 4" id="KW-0479">Metal-binding</keyword>
<feature type="domain" description="RING-type" evidence="5">
    <location>
        <begin position="36"/>
        <end position="84"/>
    </location>
</feature>
<evidence type="ECO:0000313" key="8">
    <source>
        <dbReference type="Proteomes" id="UP000242188"/>
    </source>
</evidence>
<dbReference type="SUPFAM" id="SSF49599">
    <property type="entry name" value="TRAF domain-like"/>
    <property type="match status" value="1"/>
</dbReference>
<dbReference type="GO" id="GO:0008270">
    <property type="term" value="F:zinc ion binding"/>
    <property type="evidence" value="ECO:0007669"/>
    <property type="project" value="UniProtKB-KW"/>
</dbReference>
<keyword evidence="3 4" id="KW-0862">Zinc</keyword>
<keyword evidence="7" id="KW-0675">Receptor</keyword>
<evidence type="ECO:0000313" key="7">
    <source>
        <dbReference type="EMBL" id="OWF56271.1"/>
    </source>
</evidence>
<evidence type="ECO:0000256" key="2">
    <source>
        <dbReference type="ARBA" id="ARBA00022771"/>
    </source>
</evidence>
<dbReference type="InterPro" id="IPR001841">
    <property type="entry name" value="Znf_RING"/>
</dbReference>
<evidence type="ECO:0000256" key="4">
    <source>
        <dbReference type="PROSITE-ProRule" id="PRU00207"/>
    </source>
</evidence>
<organism evidence="7 8">
    <name type="scientific">Mizuhopecten yessoensis</name>
    <name type="common">Japanese scallop</name>
    <name type="synonym">Patinopecten yessoensis</name>
    <dbReference type="NCBI Taxonomy" id="6573"/>
    <lineage>
        <taxon>Eukaryota</taxon>
        <taxon>Metazoa</taxon>
        <taxon>Spiralia</taxon>
        <taxon>Lophotrochozoa</taxon>
        <taxon>Mollusca</taxon>
        <taxon>Bivalvia</taxon>
        <taxon>Autobranchia</taxon>
        <taxon>Pteriomorphia</taxon>
        <taxon>Pectinida</taxon>
        <taxon>Pectinoidea</taxon>
        <taxon>Pectinidae</taxon>
        <taxon>Mizuhopecten</taxon>
    </lineage>
</organism>
<dbReference type="OrthoDB" id="10051587at2759"/>
<dbReference type="EMBL" id="NEDP02000223">
    <property type="protein sequence ID" value="OWF56271.1"/>
    <property type="molecule type" value="Genomic_DNA"/>
</dbReference>
<accession>A0A210R5V5</accession>
<feature type="zinc finger region" description="TRAF-type" evidence="4">
    <location>
        <begin position="129"/>
        <end position="175"/>
    </location>
</feature>
<dbReference type="InterPro" id="IPR001293">
    <property type="entry name" value="Znf_TRAF"/>
</dbReference>
<evidence type="ECO:0000256" key="1">
    <source>
        <dbReference type="ARBA" id="ARBA00022723"/>
    </source>
</evidence>
<proteinExistence type="predicted"/>
<name>A0A210R5V5_MIZYE</name>
<dbReference type="InterPro" id="IPR013083">
    <property type="entry name" value="Znf_RING/FYVE/PHD"/>
</dbReference>
<dbReference type="PANTHER" id="PTHR10131">
    <property type="entry name" value="TNF RECEPTOR ASSOCIATED FACTOR"/>
    <property type="match status" value="1"/>
</dbReference>
<evidence type="ECO:0000259" key="5">
    <source>
        <dbReference type="PROSITE" id="PS50089"/>
    </source>
</evidence>
<evidence type="ECO:0000256" key="3">
    <source>
        <dbReference type="ARBA" id="ARBA00022833"/>
    </source>
</evidence>
<dbReference type="SMART" id="SM00184">
    <property type="entry name" value="RING"/>
    <property type="match status" value="1"/>
</dbReference>
<keyword evidence="2 4" id="KW-0863">Zinc-finger</keyword>
<dbReference type="AlphaFoldDB" id="A0A210R5V5"/>
<dbReference type="InterPro" id="IPR027370">
    <property type="entry name" value="Znf-RING_euk"/>
</dbReference>
<comment type="caution">
    <text evidence="7">The sequence shown here is derived from an EMBL/GenBank/DDBJ whole genome shotgun (WGS) entry which is preliminary data.</text>
</comment>
<dbReference type="SUPFAM" id="SSF57850">
    <property type="entry name" value="RING/U-box"/>
    <property type="match status" value="1"/>
</dbReference>
<feature type="domain" description="TRAF-type" evidence="6">
    <location>
        <begin position="182"/>
        <end position="232"/>
    </location>
</feature>
<dbReference type="Pfam" id="PF02176">
    <property type="entry name" value="zf-TRAF"/>
    <property type="match status" value="2"/>
</dbReference>
<dbReference type="Pfam" id="PF13445">
    <property type="entry name" value="zf-RING_UBOX"/>
    <property type="match status" value="1"/>
</dbReference>
<dbReference type="PROSITE" id="PS50145">
    <property type="entry name" value="ZF_TRAF"/>
    <property type="match status" value="2"/>
</dbReference>
<sequence>MATTVNDQQLPQSANLSTENAPEPLFDLDLDRKYMCPVCLCVLKDPMQTSCGHRFCKACITGTFALPTVRNNTRVPYSRCPVDNTYFHIEKELFPDNAIKREVLSLNVRCQNVLNECDWSGELRNYSEHEEQCKYKVIACENGCGVRVIRQEMPHHLEGCSLRIVFCPHCQKQMTHNIMSKHEVLVCQNFPVQCLQCGQVGMKRKDIGNHMNKETGDCPITIIDCPFRVYGCQVTTTRLCMASHLQDSCHTHLSYVMAHVRTQDRHIAQLVNEITTIRQVLGQQTERCPTGDIHGNGQDNDIL</sequence>
<dbReference type="PROSITE" id="PS00518">
    <property type="entry name" value="ZF_RING_1"/>
    <property type="match status" value="1"/>
</dbReference>
<dbReference type="STRING" id="6573.A0A210R5V5"/>
<reference evidence="7 8" key="1">
    <citation type="journal article" date="2017" name="Nat. Ecol. Evol.">
        <title>Scallop genome provides insights into evolution of bilaterian karyotype and development.</title>
        <authorList>
            <person name="Wang S."/>
            <person name="Zhang J."/>
            <person name="Jiao W."/>
            <person name="Li J."/>
            <person name="Xun X."/>
            <person name="Sun Y."/>
            <person name="Guo X."/>
            <person name="Huan P."/>
            <person name="Dong B."/>
            <person name="Zhang L."/>
            <person name="Hu X."/>
            <person name="Sun X."/>
            <person name="Wang J."/>
            <person name="Zhao C."/>
            <person name="Wang Y."/>
            <person name="Wang D."/>
            <person name="Huang X."/>
            <person name="Wang R."/>
            <person name="Lv J."/>
            <person name="Li Y."/>
            <person name="Zhang Z."/>
            <person name="Liu B."/>
            <person name="Lu W."/>
            <person name="Hui Y."/>
            <person name="Liang J."/>
            <person name="Zhou Z."/>
            <person name="Hou R."/>
            <person name="Li X."/>
            <person name="Liu Y."/>
            <person name="Li H."/>
            <person name="Ning X."/>
            <person name="Lin Y."/>
            <person name="Zhao L."/>
            <person name="Xing Q."/>
            <person name="Dou J."/>
            <person name="Li Y."/>
            <person name="Mao J."/>
            <person name="Guo H."/>
            <person name="Dou H."/>
            <person name="Li T."/>
            <person name="Mu C."/>
            <person name="Jiang W."/>
            <person name="Fu Q."/>
            <person name="Fu X."/>
            <person name="Miao Y."/>
            <person name="Liu J."/>
            <person name="Yu Q."/>
            <person name="Li R."/>
            <person name="Liao H."/>
            <person name="Li X."/>
            <person name="Kong Y."/>
            <person name="Jiang Z."/>
            <person name="Chourrout D."/>
            <person name="Li R."/>
            <person name="Bao Z."/>
        </authorList>
    </citation>
    <scope>NUCLEOTIDE SEQUENCE [LARGE SCALE GENOMIC DNA]</scope>
    <source>
        <strain evidence="7 8">PY_sf001</strain>
    </source>
</reference>